<feature type="region of interest" description="Disordered" evidence="7">
    <location>
        <begin position="754"/>
        <end position="836"/>
    </location>
</feature>
<dbReference type="InterPro" id="IPR009057">
    <property type="entry name" value="Homeodomain-like_sf"/>
</dbReference>
<dbReference type="GeneID" id="115879903"/>
<dbReference type="InterPro" id="IPR036236">
    <property type="entry name" value="Znf_C2H2_sf"/>
</dbReference>
<feature type="compositionally biased region" description="Polar residues" evidence="7">
    <location>
        <begin position="772"/>
        <end position="794"/>
    </location>
</feature>
<keyword evidence="2" id="KW-0479">Metal-binding</keyword>
<feature type="domain" description="C2H2-type" evidence="8">
    <location>
        <begin position="226"/>
        <end position="253"/>
    </location>
</feature>
<dbReference type="RefSeq" id="XP_030752807.1">
    <property type="nucleotide sequence ID" value="XM_030896947.1"/>
</dbReference>
<dbReference type="SUPFAM" id="SSF57667">
    <property type="entry name" value="beta-beta-alpha zinc fingers"/>
    <property type="match status" value="3"/>
</dbReference>
<proteinExistence type="predicted"/>
<dbReference type="Pfam" id="PF05225">
    <property type="entry name" value="HTH_psq"/>
    <property type="match status" value="1"/>
</dbReference>
<dbReference type="InterPro" id="IPR013087">
    <property type="entry name" value="Znf_C2H2_type"/>
</dbReference>
<dbReference type="KEGG" id="soy:115879903"/>
<evidence type="ECO:0000256" key="1">
    <source>
        <dbReference type="ARBA" id="ARBA00004123"/>
    </source>
</evidence>
<dbReference type="InterPro" id="IPR004875">
    <property type="entry name" value="DDE_SF_endonuclease_dom"/>
</dbReference>
<dbReference type="PROSITE" id="PS00028">
    <property type="entry name" value="ZINC_FINGER_C2H2_1"/>
    <property type="match status" value="5"/>
</dbReference>
<feature type="region of interest" description="Disordered" evidence="7">
    <location>
        <begin position="88"/>
        <end position="110"/>
    </location>
</feature>
<feature type="domain" description="C2H2-type" evidence="8">
    <location>
        <begin position="288"/>
        <end position="311"/>
    </location>
</feature>
<dbReference type="SUPFAM" id="SSF46689">
    <property type="entry name" value="Homeodomain-like"/>
    <property type="match status" value="1"/>
</dbReference>
<evidence type="ECO:0000256" key="2">
    <source>
        <dbReference type="ARBA" id="ARBA00022723"/>
    </source>
</evidence>
<dbReference type="PANTHER" id="PTHR24379">
    <property type="entry name" value="KRAB AND ZINC FINGER DOMAIN-CONTAINING"/>
    <property type="match status" value="1"/>
</dbReference>
<evidence type="ECO:0000256" key="7">
    <source>
        <dbReference type="SAM" id="MobiDB-lite"/>
    </source>
</evidence>
<feature type="domain" description="C2H2-type" evidence="8">
    <location>
        <begin position="254"/>
        <end position="282"/>
    </location>
</feature>
<dbReference type="GO" id="GO:0005634">
    <property type="term" value="C:nucleus"/>
    <property type="evidence" value="ECO:0007669"/>
    <property type="project" value="UniProtKB-SubCell"/>
</dbReference>
<evidence type="ECO:0000256" key="4">
    <source>
        <dbReference type="ARBA" id="ARBA00022771"/>
    </source>
</evidence>
<dbReference type="Proteomes" id="UP000504635">
    <property type="component" value="Unplaced"/>
</dbReference>
<feature type="domain" description="C2H2-type" evidence="8">
    <location>
        <begin position="138"/>
        <end position="165"/>
    </location>
</feature>
<dbReference type="InParanoid" id="A0A6J2XN78"/>
<evidence type="ECO:0000256" key="5">
    <source>
        <dbReference type="ARBA" id="ARBA00022833"/>
    </source>
</evidence>
<dbReference type="InterPro" id="IPR007889">
    <property type="entry name" value="HTH_Psq"/>
</dbReference>
<keyword evidence="5" id="KW-0862">Zinc</keyword>
<dbReference type="SMART" id="SM00355">
    <property type="entry name" value="ZnF_C2H2"/>
    <property type="match status" value="7"/>
</dbReference>
<name>A0A6J2XN78_SITOR</name>
<comment type="subcellular location">
    <subcellularLocation>
        <location evidence="1">Nucleus</location>
    </subcellularLocation>
</comment>
<evidence type="ECO:0000259" key="8">
    <source>
        <dbReference type="PROSITE" id="PS50157"/>
    </source>
</evidence>
<dbReference type="PROSITE" id="PS50157">
    <property type="entry name" value="ZINC_FINGER_C2H2_2"/>
    <property type="match status" value="5"/>
</dbReference>
<protein>
    <submittedName>
        <fullName evidence="10">Uncharacterized protein LOC115879903</fullName>
    </submittedName>
</protein>
<accession>A0A6J2XN78</accession>
<evidence type="ECO:0000313" key="9">
    <source>
        <dbReference type="Proteomes" id="UP000504635"/>
    </source>
</evidence>
<reference evidence="10" key="1">
    <citation type="submission" date="2025-08" db="UniProtKB">
        <authorList>
            <consortium name="RefSeq"/>
        </authorList>
    </citation>
    <scope>IDENTIFICATION</scope>
    <source>
        <tissue evidence="10">Gonads</tissue>
    </source>
</reference>
<dbReference type="Pfam" id="PF00096">
    <property type="entry name" value="zf-C2H2"/>
    <property type="match status" value="1"/>
</dbReference>
<evidence type="ECO:0000256" key="6">
    <source>
        <dbReference type="PROSITE-ProRule" id="PRU00042"/>
    </source>
</evidence>
<evidence type="ECO:0000313" key="10">
    <source>
        <dbReference type="RefSeq" id="XP_030752807.1"/>
    </source>
</evidence>
<keyword evidence="3" id="KW-0677">Repeat</keyword>
<dbReference type="OrthoDB" id="6713700at2759"/>
<dbReference type="GO" id="GO:0003677">
    <property type="term" value="F:DNA binding"/>
    <property type="evidence" value="ECO:0007669"/>
    <property type="project" value="InterPro"/>
</dbReference>
<dbReference type="PANTHER" id="PTHR24379:SF121">
    <property type="entry name" value="C2H2-TYPE DOMAIN-CONTAINING PROTEIN"/>
    <property type="match status" value="1"/>
</dbReference>
<keyword evidence="9" id="KW-1185">Reference proteome</keyword>
<organism evidence="9 10">
    <name type="scientific">Sitophilus oryzae</name>
    <name type="common">Rice weevil</name>
    <name type="synonym">Curculio oryzae</name>
    <dbReference type="NCBI Taxonomy" id="7048"/>
    <lineage>
        <taxon>Eukaryota</taxon>
        <taxon>Metazoa</taxon>
        <taxon>Ecdysozoa</taxon>
        <taxon>Arthropoda</taxon>
        <taxon>Hexapoda</taxon>
        <taxon>Insecta</taxon>
        <taxon>Pterygota</taxon>
        <taxon>Neoptera</taxon>
        <taxon>Endopterygota</taxon>
        <taxon>Coleoptera</taxon>
        <taxon>Polyphaga</taxon>
        <taxon>Cucujiformia</taxon>
        <taxon>Curculionidae</taxon>
        <taxon>Dryophthorinae</taxon>
        <taxon>Sitophilus</taxon>
    </lineage>
</organism>
<gene>
    <name evidence="10" type="primary">LOC115879903</name>
</gene>
<feature type="compositionally biased region" description="Acidic residues" evidence="7">
    <location>
        <begin position="827"/>
        <end position="836"/>
    </location>
</feature>
<sequence>MKFEQLNTRIIVNICRYIYSVSSEGPNRTFELRLQSIVFDNLLLSDQEEILVHLVKDESEYIQIEDLIIKNEIIDEINYEIVSEKIEASEEEESMENTENFSDNSQISDQDETTKSKCNVCGKKFKHLLQHLYVHGQYNCQECFINFKTKKKYDNHVKTHITEVEKDILFKCEICNIDFYTPMDIALHNFTHTESYSCVLCNFTAKFKTKRTLINHIRRHEGKFNVKCDICGQGLLSTNALKVHMEIHANIPKYQCDFCPKKFTVERYLHVHKQLNHKKELFGVDEIFQCEICGRQFSFKKSLERHLSCIHKIGEDRTVACSISRKSGSKPRKRGSTWDEDSLRRAMEAVQNNQLSTNAAALRFNIPRRTLRSHLLSGNSTKSIGKTTILTKQLEGDLSQQIKRFAKLGIPLTPKFIRKQAFLFCERFKIKHSFNMSTRMAGRKWLKMFLIRNPSISKINPQLINLAGAQKNNKPIVKHYFEEVKKLYEELDIIAHPERLYNMDEKGCRITVHKQNVVLAEKGSTRVHLDAPEHAENVTIAMCVNAVGSAIPPMIIFKGIRYRSELASDLPPGTKVSVAPKGSMTSSLFVEFIQHFARHKASGKCLLIFDGAKCQLTYEALEEADKNNIILFCLPFNTTHALQPLDNSVTRSFEHHWDEEVSNYLCNSLERTLNGVAFNKIFSRTWPKCMTQTNITNGFKATGLYPLDPDVIPEDAYAPSIITEGPLPETLQDQIDRPLISFQVSTPVLSNKVSKLPSPPLIDESRPAHASHASSQNNYMSKRQVSDLYTSSSAFDEDPDQKEKTTPKKQLIGPKTKTQQKSHEISDTESSDDDEPLINLIQDKEKSFHTFLPNPN</sequence>
<dbReference type="Gene3D" id="3.30.160.60">
    <property type="entry name" value="Classic Zinc Finger"/>
    <property type="match status" value="3"/>
</dbReference>
<feature type="domain" description="C2H2-type" evidence="8">
    <location>
        <begin position="170"/>
        <end position="197"/>
    </location>
</feature>
<dbReference type="Pfam" id="PF03184">
    <property type="entry name" value="DDE_1"/>
    <property type="match status" value="1"/>
</dbReference>
<dbReference type="GO" id="GO:0008270">
    <property type="term" value="F:zinc ion binding"/>
    <property type="evidence" value="ECO:0007669"/>
    <property type="project" value="UniProtKB-KW"/>
</dbReference>
<dbReference type="Gene3D" id="1.10.10.60">
    <property type="entry name" value="Homeodomain-like"/>
    <property type="match status" value="1"/>
</dbReference>
<evidence type="ECO:0000256" key="3">
    <source>
        <dbReference type="ARBA" id="ARBA00022737"/>
    </source>
</evidence>
<keyword evidence="4 6" id="KW-0863">Zinc-finger</keyword>
<dbReference type="AlphaFoldDB" id="A0A6J2XN78"/>